<dbReference type="AlphaFoldDB" id="L5JT04"/>
<dbReference type="Gene3D" id="4.10.530.10">
    <property type="entry name" value="Gamma-fibrinogen Carboxyl Terminal Fragment, domain 2"/>
    <property type="match status" value="1"/>
</dbReference>
<dbReference type="GO" id="GO:0005102">
    <property type="term" value="F:signaling receptor binding"/>
    <property type="evidence" value="ECO:0007669"/>
    <property type="project" value="TreeGrafter"/>
</dbReference>
<keyword evidence="3 5" id="KW-0732">Signal</keyword>
<dbReference type="Gene3D" id="3.90.215.10">
    <property type="entry name" value="Gamma Fibrinogen, chain A, domain 1"/>
    <property type="match status" value="1"/>
</dbReference>
<proteinExistence type="predicted"/>
<dbReference type="InterPro" id="IPR014716">
    <property type="entry name" value="Fibrinogen_a/b/g_C_1"/>
</dbReference>
<gene>
    <name evidence="7" type="ORF">PAL_GLEAN10015082</name>
</gene>
<dbReference type="GO" id="GO:0005615">
    <property type="term" value="C:extracellular space"/>
    <property type="evidence" value="ECO:0007669"/>
    <property type="project" value="TreeGrafter"/>
</dbReference>
<dbReference type="InterPro" id="IPR050373">
    <property type="entry name" value="Fibrinogen_C-term_domain"/>
</dbReference>
<dbReference type="GO" id="GO:0003823">
    <property type="term" value="F:antigen binding"/>
    <property type="evidence" value="ECO:0007669"/>
    <property type="project" value="TreeGrafter"/>
</dbReference>
<dbReference type="PANTHER" id="PTHR19143:SF415">
    <property type="entry name" value="FICOLIN-3"/>
    <property type="match status" value="1"/>
</dbReference>
<evidence type="ECO:0000313" key="7">
    <source>
        <dbReference type="EMBL" id="ELK02077.1"/>
    </source>
</evidence>
<dbReference type="InParanoid" id="L5JT04"/>
<evidence type="ECO:0000313" key="8">
    <source>
        <dbReference type="Proteomes" id="UP000010552"/>
    </source>
</evidence>
<sequence>MGLSWTPFSLLLLLLREPACLRTQDHLSCPGQPGPPGKMGPKGEPDNWELWVELEDFNGNCAFARYGSFYLLGEADHYQLVLGKFSEGTAGDSLSHHSGMPFTTYDADHDIAGGNCVATVHGAWWYGSCYQSSLNRCYAVSRTTAHKYDIDWASGFGMGHPYRKVHMMFC</sequence>
<dbReference type="Pfam" id="PF00147">
    <property type="entry name" value="Fibrinogen_C"/>
    <property type="match status" value="1"/>
</dbReference>
<evidence type="ECO:0000259" key="6">
    <source>
        <dbReference type="PROSITE" id="PS51406"/>
    </source>
</evidence>
<reference evidence="8" key="1">
    <citation type="journal article" date="2013" name="Science">
        <title>Comparative analysis of bat genomes provides insight into the evolution of flight and immunity.</title>
        <authorList>
            <person name="Zhang G."/>
            <person name="Cowled C."/>
            <person name="Shi Z."/>
            <person name="Huang Z."/>
            <person name="Bishop-Lilly K.A."/>
            <person name="Fang X."/>
            <person name="Wynne J.W."/>
            <person name="Xiong Z."/>
            <person name="Baker M.L."/>
            <person name="Zhao W."/>
            <person name="Tachedjian M."/>
            <person name="Zhu Y."/>
            <person name="Zhou P."/>
            <person name="Jiang X."/>
            <person name="Ng J."/>
            <person name="Yang L."/>
            <person name="Wu L."/>
            <person name="Xiao J."/>
            <person name="Feng Y."/>
            <person name="Chen Y."/>
            <person name="Sun X."/>
            <person name="Zhang Y."/>
            <person name="Marsh G.A."/>
            <person name="Crameri G."/>
            <person name="Broder C.C."/>
            <person name="Frey K.G."/>
            <person name="Wang L.F."/>
            <person name="Wang J."/>
        </authorList>
    </citation>
    <scope>NUCLEOTIDE SEQUENCE [LARGE SCALE GENOMIC DNA]</scope>
</reference>
<dbReference type="EMBL" id="KB031148">
    <property type="protein sequence ID" value="ELK02077.1"/>
    <property type="molecule type" value="Genomic_DNA"/>
</dbReference>
<evidence type="ECO:0000256" key="5">
    <source>
        <dbReference type="SAM" id="SignalP"/>
    </source>
</evidence>
<dbReference type="STRING" id="9402.L5JT04"/>
<dbReference type="eggNOG" id="KOG2579">
    <property type="taxonomic scope" value="Eukaryota"/>
</dbReference>
<organism evidence="7 8">
    <name type="scientific">Pteropus alecto</name>
    <name type="common">Black flying fox</name>
    <dbReference type="NCBI Taxonomy" id="9402"/>
    <lineage>
        <taxon>Eukaryota</taxon>
        <taxon>Metazoa</taxon>
        <taxon>Chordata</taxon>
        <taxon>Craniata</taxon>
        <taxon>Vertebrata</taxon>
        <taxon>Euteleostomi</taxon>
        <taxon>Mammalia</taxon>
        <taxon>Eutheria</taxon>
        <taxon>Laurasiatheria</taxon>
        <taxon>Chiroptera</taxon>
        <taxon>Yinpterochiroptera</taxon>
        <taxon>Pteropodoidea</taxon>
        <taxon>Pteropodidae</taxon>
        <taxon>Pteropodinae</taxon>
        <taxon>Pteropus</taxon>
    </lineage>
</organism>
<feature type="chain" id="PRO_5003968462" evidence="5">
    <location>
        <begin position="24"/>
        <end position="170"/>
    </location>
</feature>
<keyword evidence="2" id="KW-0964">Secreted</keyword>
<protein>
    <submittedName>
        <fullName evidence="7">Ficolin-3</fullName>
    </submittedName>
</protein>
<dbReference type="PANTHER" id="PTHR19143">
    <property type="entry name" value="FIBRINOGEN/TENASCIN/ANGIOPOEITIN"/>
    <property type="match status" value="1"/>
</dbReference>
<evidence type="ECO:0000256" key="1">
    <source>
        <dbReference type="ARBA" id="ARBA00004613"/>
    </source>
</evidence>
<dbReference type="GO" id="GO:0097367">
    <property type="term" value="F:carbohydrate derivative binding"/>
    <property type="evidence" value="ECO:0007669"/>
    <property type="project" value="TreeGrafter"/>
</dbReference>
<dbReference type="SUPFAM" id="SSF56496">
    <property type="entry name" value="Fibrinogen C-terminal domain-like"/>
    <property type="match status" value="1"/>
</dbReference>
<feature type="signal peptide" evidence="5">
    <location>
        <begin position="1"/>
        <end position="23"/>
    </location>
</feature>
<dbReference type="SMART" id="SM00186">
    <property type="entry name" value="FBG"/>
    <property type="match status" value="1"/>
</dbReference>
<evidence type="ECO:0000256" key="4">
    <source>
        <dbReference type="ARBA" id="ARBA00023157"/>
    </source>
</evidence>
<evidence type="ECO:0000256" key="2">
    <source>
        <dbReference type="ARBA" id="ARBA00022525"/>
    </source>
</evidence>
<dbReference type="PROSITE" id="PS51406">
    <property type="entry name" value="FIBRINOGEN_C_2"/>
    <property type="match status" value="1"/>
</dbReference>
<accession>L5JT04</accession>
<dbReference type="GO" id="GO:0001867">
    <property type="term" value="P:complement activation, lectin pathway"/>
    <property type="evidence" value="ECO:0007669"/>
    <property type="project" value="TreeGrafter"/>
</dbReference>
<dbReference type="Proteomes" id="UP000010552">
    <property type="component" value="Unassembled WGS sequence"/>
</dbReference>
<comment type="subcellular location">
    <subcellularLocation>
        <location evidence="1">Secreted</location>
    </subcellularLocation>
</comment>
<keyword evidence="8" id="KW-1185">Reference proteome</keyword>
<dbReference type="InterPro" id="IPR002181">
    <property type="entry name" value="Fibrinogen_a/b/g_C_dom"/>
</dbReference>
<keyword evidence="4" id="KW-1015">Disulfide bond</keyword>
<evidence type="ECO:0000256" key="3">
    <source>
        <dbReference type="ARBA" id="ARBA00022729"/>
    </source>
</evidence>
<dbReference type="InterPro" id="IPR036056">
    <property type="entry name" value="Fibrinogen-like_C"/>
</dbReference>
<name>L5JT04_PTEAL</name>
<feature type="domain" description="Fibrinogen C-terminal" evidence="6">
    <location>
        <begin position="47"/>
        <end position="170"/>
    </location>
</feature>